<proteinExistence type="predicted"/>
<dbReference type="Proteomes" id="UP000218080">
    <property type="component" value="Unassembled WGS sequence"/>
</dbReference>
<dbReference type="InterPro" id="IPR026877">
    <property type="entry name" value="DXPR_C"/>
</dbReference>
<dbReference type="InterPro" id="IPR003821">
    <property type="entry name" value="DXP_reductoisomerase"/>
</dbReference>
<sequence length="132" mass="14634">AETDAEIPIAYALSWPERSTLNHKLDLTKQGKLTFQEPGHKRFPALKLSMEVLNSSSPHTNSIVLNAANEVAVNEFLKSRIGFLEVVEVVKSTIENFDKYSDINSLSDITSIDCESRIIANKIVENKVVACS</sequence>
<dbReference type="EMBL" id="NWVJ02000182">
    <property type="protein sequence ID" value="TVS95221.1"/>
    <property type="molecule type" value="Genomic_DNA"/>
</dbReference>
<dbReference type="GO" id="GO:0016853">
    <property type="term" value="F:isomerase activity"/>
    <property type="evidence" value="ECO:0007669"/>
    <property type="project" value="UniProtKB-KW"/>
</dbReference>
<reference evidence="2" key="1">
    <citation type="submission" date="2019-07" db="EMBL/GenBank/DDBJ databases">
        <title>Genome assemblies of Wolbachia strains wAlbA and wAlbB in wild caught Aedes albopictus specimens.</title>
        <authorList>
            <person name="Kulkarni A."/>
            <person name="Yu W."/>
            <person name="Xue R.-D."/>
            <person name="Ma Y."/>
            <person name="Xu J."/>
        </authorList>
    </citation>
    <scope>NUCLEOTIDE SEQUENCE</scope>
    <source>
        <strain evidence="2">HN2016</strain>
    </source>
</reference>
<comment type="caution">
    <text evidence="2">The sequence shown here is derived from an EMBL/GenBank/DDBJ whole genome shotgun (WGS) entry which is preliminary data.</text>
</comment>
<name>A0A6C1U6S9_WOLPI</name>
<keyword evidence="2" id="KW-0413">Isomerase</keyword>
<evidence type="ECO:0000313" key="2">
    <source>
        <dbReference type="EMBL" id="TVS95221.1"/>
    </source>
</evidence>
<dbReference type="SUPFAM" id="SSF69055">
    <property type="entry name" value="1-deoxy-D-xylulose-5-phosphate reductoisomerase, C-terminal domain"/>
    <property type="match status" value="1"/>
</dbReference>
<dbReference type="Gene3D" id="1.10.1740.10">
    <property type="match status" value="1"/>
</dbReference>
<accession>A0A6C1U6S9</accession>
<dbReference type="PANTHER" id="PTHR30525:SF0">
    <property type="entry name" value="1-DEOXY-D-XYLULOSE 5-PHOSPHATE REDUCTOISOMERASE, CHLOROPLASTIC"/>
    <property type="match status" value="1"/>
</dbReference>
<feature type="domain" description="DXP reductoisomerase C-terminal" evidence="1">
    <location>
        <begin position="2"/>
        <end position="117"/>
    </location>
</feature>
<dbReference type="AlphaFoldDB" id="A0A6C1U6S9"/>
<dbReference type="PANTHER" id="PTHR30525">
    <property type="entry name" value="1-DEOXY-D-XYLULOSE 5-PHOSPHATE REDUCTOISOMERASE"/>
    <property type="match status" value="1"/>
</dbReference>
<feature type="non-terminal residue" evidence="2">
    <location>
        <position position="1"/>
    </location>
</feature>
<dbReference type="GO" id="GO:0051484">
    <property type="term" value="P:isopentenyl diphosphate biosynthetic process, methylerythritol 4-phosphate pathway involved in terpenoid biosynthetic process"/>
    <property type="evidence" value="ECO:0007669"/>
    <property type="project" value="TreeGrafter"/>
</dbReference>
<dbReference type="GO" id="GO:0070402">
    <property type="term" value="F:NADPH binding"/>
    <property type="evidence" value="ECO:0007669"/>
    <property type="project" value="TreeGrafter"/>
</dbReference>
<gene>
    <name evidence="2" type="ORF">COM42_003515</name>
</gene>
<dbReference type="GO" id="GO:0030604">
    <property type="term" value="F:1-deoxy-D-xylulose-5-phosphate reductoisomerase activity"/>
    <property type="evidence" value="ECO:0007669"/>
    <property type="project" value="InterPro"/>
</dbReference>
<evidence type="ECO:0000259" key="1">
    <source>
        <dbReference type="Pfam" id="PF13288"/>
    </source>
</evidence>
<organism evidence="2">
    <name type="scientific">Wolbachia pipientis</name>
    <dbReference type="NCBI Taxonomy" id="955"/>
    <lineage>
        <taxon>Bacteria</taxon>
        <taxon>Pseudomonadati</taxon>
        <taxon>Pseudomonadota</taxon>
        <taxon>Alphaproteobacteria</taxon>
        <taxon>Rickettsiales</taxon>
        <taxon>Anaplasmataceae</taxon>
        <taxon>Wolbachieae</taxon>
        <taxon>Wolbachia</taxon>
    </lineage>
</organism>
<dbReference type="InterPro" id="IPR036169">
    <property type="entry name" value="DXPR_C_sf"/>
</dbReference>
<dbReference type="GO" id="GO:0030145">
    <property type="term" value="F:manganese ion binding"/>
    <property type="evidence" value="ECO:0007669"/>
    <property type="project" value="TreeGrafter"/>
</dbReference>
<dbReference type="Pfam" id="PF13288">
    <property type="entry name" value="DXPR_C"/>
    <property type="match status" value="1"/>
</dbReference>
<protein>
    <submittedName>
        <fullName evidence="2">1-deoxy-D-xylulose-5-phosphate reductoisomerase</fullName>
    </submittedName>
</protein>